<reference evidence="2 3" key="1">
    <citation type="submission" date="2019-05" db="EMBL/GenBank/DDBJ databases">
        <title>Emergence of the Ug99 lineage of the wheat stem rust pathogen through somatic hybridization.</title>
        <authorList>
            <person name="Li F."/>
            <person name="Upadhyaya N.M."/>
            <person name="Sperschneider J."/>
            <person name="Matny O."/>
            <person name="Nguyen-Phuc H."/>
            <person name="Mago R."/>
            <person name="Raley C."/>
            <person name="Miller M.E."/>
            <person name="Silverstein K.A.T."/>
            <person name="Henningsen E."/>
            <person name="Hirsch C.D."/>
            <person name="Visser B."/>
            <person name="Pretorius Z.A."/>
            <person name="Steffenson B.J."/>
            <person name="Schwessinger B."/>
            <person name="Dodds P.N."/>
            <person name="Figueroa M."/>
        </authorList>
    </citation>
    <scope>NUCLEOTIDE SEQUENCE [LARGE SCALE GENOMIC DNA]</scope>
    <source>
        <strain evidence="2">21-0</strain>
    </source>
</reference>
<keyword evidence="1" id="KW-0732">Signal</keyword>
<protein>
    <recommendedName>
        <fullName evidence="4">CCHC-type domain-containing protein</fullName>
    </recommendedName>
</protein>
<feature type="signal peptide" evidence="1">
    <location>
        <begin position="1"/>
        <end position="19"/>
    </location>
</feature>
<sequence>MKCIMIAATFCATALLTASMEPVRPILGHPTAPVDPPSPLEVVCGVCGVEGHDSSQCWVRK</sequence>
<evidence type="ECO:0000256" key="1">
    <source>
        <dbReference type="SAM" id="SignalP"/>
    </source>
</evidence>
<name>A0A5B0NHD5_PUCGR</name>
<dbReference type="AlphaFoldDB" id="A0A5B0NHD5"/>
<feature type="chain" id="PRO_5022911014" description="CCHC-type domain-containing protein" evidence="1">
    <location>
        <begin position="20"/>
        <end position="61"/>
    </location>
</feature>
<evidence type="ECO:0000313" key="2">
    <source>
        <dbReference type="EMBL" id="KAA1087510.1"/>
    </source>
</evidence>
<dbReference type="EMBL" id="VSWC01000105">
    <property type="protein sequence ID" value="KAA1087510.1"/>
    <property type="molecule type" value="Genomic_DNA"/>
</dbReference>
<comment type="caution">
    <text evidence="2">The sequence shown here is derived from an EMBL/GenBank/DDBJ whole genome shotgun (WGS) entry which is preliminary data.</text>
</comment>
<organism evidence="2 3">
    <name type="scientific">Puccinia graminis f. sp. tritici</name>
    <dbReference type="NCBI Taxonomy" id="56615"/>
    <lineage>
        <taxon>Eukaryota</taxon>
        <taxon>Fungi</taxon>
        <taxon>Dikarya</taxon>
        <taxon>Basidiomycota</taxon>
        <taxon>Pucciniomycotina</taxon>
        <taxon>Pucciniomycetes</taxon>
        <taxon>Pucciniales</taxon>
        <taxon>Pucciniaceae</taxon>
        <taxon>Puccinia</taxon>
    </lineage>
</organism>
<keyword evidence="3" id="KW-1185">Reference proteome</keyword>
<accession>A0A5B0NHD5</accession>
<dbReference type="Proteomes" id="UP000324748">
    <property type="component" value="Unassembled WGS sequence"/>
</dbReference>
<gene>
    <name evidence="2" type="ORF">PGT21_032884</name>
</gene>
<evidence type="ECO:0008006" key="4">
    <source>
        <dbReference type="Google" id="ProtNLM"/>
    </source>
</evidence>
<evidence type="ECO:0000313" key="3">
    <source>
        <dbReference type="Proteomes" id="UP000324748"/>
    </source>
</evidence>
<proteinExistence type="predicted"/>